<dbReference type="GeneID" id="40317449"/>
<dbReference type="OrthoDB" id="270867at2759"/>
<sequence>MVSNAITAAPSFITEFYKYAQGDKNAKAEDPSFWINVLTYYNAAVFGMQVVCETFMLTPLGRSIPLRPRLICGLIMPFGEMLALIPAALGHTSEAGAKATIMVLAIVGGLSKTLCDSGTGALAGPFPTKFYSSVIW</sequence>
<keyword evidence="2" id="KW-1185">Reference proteome</keyword>
<accession>A0A422PR85</accession>
<protein>
    <submittedName>
        <fullName evidence="1">Nucleoside transporter 1</fullName>
    </submittedName>
</protein>
<reference evidence="1 2" key="1">
    <citation type="journal article" date="2018" name="BMC Genomics">
        <title>Genomic comparison of Trypanosoma conorhini and Trypanosoma rangeli to Trypanosoma cruzi strains of high and low virulence.</title>
        <authorList>
            <person name="Bradwell K.R."/>
            <person name="Koparde V.N."/>
            <person name="Matveyev A.V."/>
            <person name="Serrano M.G."/>
            <person name="Alves J.M."/>
            <person name="Parikh H."/>
            <person name="Huang B."/>
            <person name="Lee V."/>
            <person name="Espinosa-Alvarez O."/>
            <person name="Ortiz P.A."/>
            <person name="Costa-Martins A.G."/>
            <person name="Teixeira M.M."/>
            <person name="Buck G.A."/>
        </authorList>
    </citation>
    <scope>NUCLEOTIDE SEQUENCE [LARGE SCALE GENOMIC DNA]</scope>
    <source>
        <strain evidence="1 2">025E</strain>
    </source>
</reference>
<dbReference type="EMBL" id="MKKU01000183">
    <property type="protein sequence ID" value="RNF20266.1"/>
    <property type="molecule type" value="Genomic_DNA"/>
</dbReference>
<gene>
    <name evidence="1" type="ORF">Tco025E_03838</name>
</gene>
<organism evidence="1 2">
    <name type="scientific">Trypanosoma conorhini</name>
    <dbReference type="NCBI Taxonomy" id="83891"/>
    <lineage>
        <taxon>Eukaryota</taxon>
        <taxon>Discoba</taxon>
        <taxon>Euglenozoa</taxon>
        <taxon>Kinetoplastea</taxon>
        <taxon>Metakinetoplastina</taxon>
        <taxon>Trypanosomatida</taxon>
        <taxon>Trypanosomatidae</taxon>
        <taxon>Trypanosoma</taxon>
    </lineage>
</organism>
<proteinExistence type="predicted"/>
<evidence type="ECO:0000313" key="1">
    <source>
        <dbReference type="EMBL" id="RNF20266.1"/>
    </source>
</evidence>
<dbReference type="RefSeq" id="XP_029229138.1">
    <property type="nucleotide sequence ID" value="XM_029370755.1"/>
</dbReference>
<dbReference type="AlphaFoldDB" id="A0A422PR85"/>
<evidence type="ECO:0000313" key="2">
    <source>
        <dbReference type="Proteomes" id="UP000284403"/>
    </source>
</evidence>
<feature type="non-terminal residue" evidence="1">
    <location>
        <position position="136"/>
    </location>
</feature>
<dbReference type="Proteomes" id="UP000284403">
    <property type="component" value="Unassembled WGS sequence"/>
</dbReference>
<comment type="caution">
    <text evidence="1">The sequence shown here is derived from an EMBL/GenBank/DDBJ whole genome shotgun (WGS) entry which is preliminary data.</text>
</comment>
<name>A0A422PR85_9TRYP</name>